<evidence type="ECO:0000256" key="1">
    <source>
        <dbReference type="ARBA" id="ARBA00007177"/>
    </source>
</evidence>
<dbReference type="PANTHER" id="PTHR33643:SF1">
    <property type="entry name" value="UREASE ACCESSORY PROTEIN D"/>
    <property type="match status" value="1"/>
</dbReference>
<proteinExistence type="inferred from homology"/>
<dbReference type="GO" id="GO:0016151">
    <property type="term" value="F:nickel cation binding"/>
    <property type="evidence" value="ECO:0007669"/>
    <property type="project" value="UniProtKB-UniRule"/>
</dbReference>
<dbReference type="GO" id="GO:0005737">
    <property type="term" value="C:cytoplasm"/>
    <property type="evidence" value="ECO:0007669"/>
    <property type="project" value="UniProtKB-SubCell"/>
</dbReference>
<sequence>MTAAPAPRLQRANGALTLRFTAERNGGQDDGGTRLADLYQSDPCRALLPSPDPGEPITAVLITTAGGLTGGDRLNLSVTVDAHATALCTPQAAEKIYRSPDDSAAQIDLTLDVAADAALEWLPQEMILFDGARLDRRIAVSLKADSRLLAGDITVFGRTARGERFASGSLFDRWQVRRDGRLIWTDATRLKDDTTALLDHPAGFAGAAAQAVILYQGPDAAGARDCLRELPGREPGCEWGATVIDSLLLVRLLDADAARLRRQFARLWSALRPGLDLRPAMPRLWKF</sequence>
<dbReference type="KEGG" id="fer:FNB15_02695"/>
<comment type="function">
    <text evidence="3">Required for maturation of urease via the functional incorporation of the urease nickel metallocenter.</text>
</comment>
<organism evidence="4 5">
    <name type="scientific">Ferrovibrio terrae</name>
    <dbReference type="NCBI Taxonomy" id="2594003"/>
    <lineage>
        <taxon>Bacteria</taxon>
        <taxon>Pseudomonadati</taxon>
        <taxon>Pseudomonadota</taxon>
        <taxon>Alphaproteobacteria</taxon>
        <taxon>Rhodospirillales</taxon>
        <taxon>Rhodospirillaceae</taxon>
        <taxon>Ferrovibrio</taxon>
    </lineage>
</organism>
<dbReference type="OrthoDB" id="9798842at2"/>
<dbReference type="Pfam" id="PF01774">
    <property type="entry name" value="UreD"/>
    <property type="match status" value="1"/>
</dbReference>
<comment type="subcellular location">
    <subcellularLocation>
        <location evidence="3">Cytoplasm</location>
    </subcellularLocation>
</comment>
<dbReference type="InterPro" id="IPR002669">
    <property type="entry name" value="UreD"/>
</dbReference>
<gene>
    <name evidence="3" type="primary">ureD</name>
    <name evidence="4" type="ORF">FNB15_02695</name>
</gene>
<dbReference type="PANTHER" id="PTHR33643">
    <property type="entry name" value="UREASE ACCESSORY PROTEIN D"/>
    <property type="match status" value="1"/>
</dbReference>
<dbReference type="EMBL" id="CP041636">
    <property type="protein sequence ID" value="QDO96251.1"/>
    <property type="molecule type" value="Genomic_DNA"/>
</dbReference>
<keyword evidence="3" id="KW-0996">Nickel insertion</keyword>
<reference evidence="4 5" key="1">
    <citation type="submission" date="2019-07" db="EMBL/GenBank/DDBJ databases">
        <title>Genome sequencing for Ferrovibrio sp. K5.</title>
        <authorList>
            <person name="Park S.-J."/>
        </authorList>
    </citation>
    <scope>NUCLEOTIDE SEQUENCE [LARGE SCALE GENOMIC DNA]</scope>
    <source>
        <strain evidence="4 5">K5</strain>
    </source>
</reference>
<evidence type="ECO:0000256" key="3">
    <source>
        <dbReference type="HAMAP-Rule" id="MF_01384"/>
    </source>
</evidence>
<comment type="subunit">
    <text evidence="3">UreD, UreF and UreG form a complex that acts as a GTP-hydrolysis-dependent molecular chaperone, activating the urease apoprotein by helping to assemble the nickel containing metallocenter of UreC. The UreE protein probably delivers the nickel.</text>
</comment>
<evidence type="ECO:0000313" key="5">
    <source>
        <dbReference type="Proteomes" id="UP000317496"/>
    </source>
</evidence>
<comment type="similarity">
    <text evidence="1 3">Belongs to the UreD family.</text>
</comment>
<name>A0A516GXJ0_9PROT</name>
<dbReference type="Proteomes" id="UP000317496">
    <property type="component" value="Chromosome"/>
</dbReference>
<dbReference type="AlphaFoldDB" id="A0A516GXJ0"/>
<evidence type="ECO:0000256" key="2">
    <source>
        <dbReference type="ARBA" id="ARBA00023186"/>
    </source>
</evidence>
<accession>A0A516GXJ0</accession>
<evidence type="ECO:0000313" key="4">
    <source>
        <dbReference type="EMBL" id="QDO96251.1"/>
    </source>
</evidence>
<dbReference type="RefSeq" id="WP_144067232.1">
    <property type="nucleotide sequence ID" value="NZ_CP041636.1"/>
</dbReference>
<protein>
    <recommendedName>
        <fullName evidence="3">Urease accessory protein UreD</fullName>
    </recommendedName>
</protein>
<keyword evidence="2 3" id="KW-0143">Chaperone</keyword>
<keyword evidence="5" id="KW-1185">Reference proteome</keyword>
<dbReference type="HAMAP" id="MF_01384">
    <property type="entry name" value="UreD"/>
    <property type="match status" value="1"/>
</dbReference>
<keyword evidence="3" id="KW-0963">Cytoplasm</keyword>